<evidence type="ECO:0000313" key="2">
    <source>
        <dbReference type="EMBL" id="ALG09997.1"/>
    </source>
</evidence>
<proteinExistence type="predicted"/>
<reference evidence="2 3" key="1">
    <citation type="submission" date="2015-07" db="EMBL/GenBank/DDBJ databases">
        <title>Genome sequencing of Kibdelosporangium phytohabitans.</title>
        <authorList>
            <person name="Qin S."/>
            <person name="Xing K."/>
        </authorList>
    </citation>
    <scope>NUCLEOTIDE SEQUENCE [LARGE SCALE GENOMIC DNA]</scope>
    <source>
        <strain evidence="2 3">KLBMP1111</strain>
    </source>
</reference>
<dbReference type="KEGG" id="kphy:AOZ06_26610"/>
<evidence type="ECO:0000313" key="3">
    <source>
        <dbReference type="Proteomes" id="UP000063699"/>
    </source>
</evidence>
<evidence type="ECO:0000256" key="1">
    <source>
        <dbReference type="SAM" id="MobiDB-lite"/>
    </source>
</evidence>
<dbReference type="RefSeq" id="WP_054291901.1">
    <property type="nucleotide sequence ID" value="NZ_CP012752.1"/>
</dbReference>
<feature type="region of interest" description="Disordered" evidence="1">
    <location>
        <begin position="37"/>
        <end position="60"/>
    </location>
</feature>
<keyword evidence="3" id="KW-1185">Reference proteome</keyword>
<dbReference type="OrthoDB" id="3691281at2"/>
<feature type="compositionally biased region" description="Basic and acidic residues" evidence="1">
    <location>
        <begin position="37"/>
        <end position="47"/>
    </location>
</feature>
<organism evidence="2 3">
    <name type="scientific">Kibdelosporangium phytohabitans</name>
    <dbReference type="NCBI Taxonomy" id="860235"/>
    <lineage>
        <taxon>Bacteria</taxon>
        <taxon>Bacillati</taxon>
        <taxon>Actinomycetota</taxon>
        <taxon>Actinomycetes</taxon>
        <taxon>Pseudonocardiales</taxon>
        <taxon>Pseudonocardiaceae</taxon>
        <taxon>Kibdelosporangium</taxon>
    </lineage>
</organism>
<dbReference type="Proteomes" id="UP000063699">
    <property type="component" value="Chromosome"/>
</dbReference>
<protein>
    <submittedName>
        <fullName evidence="2">Uncharacterized protein</fullName>
    </submittedName>
</protein>
<name>A0A0N9I5M4_9PSEU</name>
<sequence>MDHARHSLDRLRAQFAVRQAAMAKAVADLRERSRSEAERLRVAEEPAPHQQVADDEQPESWMVSGYGTPARGTVGGLDRLESGELSWREVFSDTTTDRDARAIRALFDERLGEVQRMRNGR</sequence>
<gene>
    <name evidence="2" type="ORF">AOZ06_26610</name>
</gene>
<dbReference type="STRING" id="860235.AOZ06_26610"/>
<accession>A0A0N9I5M4</accession>
<dbReference type="EMBL" id="CP012752">
    <property type="protein sequence ID" value="ALG09997.1"/>
    <property type="molecule type" value="Genomic_DNA"/>
</dbReference>
<dbReference type="AlphaFoldDB" id="A0A0N9I5M4"/>